<evidence type="ECO:0000256" key="5">
    <source>
        <dbReference type="ARBA" id="ARBA00022771"/>
    </source>
</evidence>
<evidence type="ECO:0000256" key="8">
    <source>
        <dbReference type="PROSITE-ProRule" id="PRU00176"/>
    </source>
</evidence>
<dbReference type="EnsemblPlants" id="Pp3c10_12150V3.15">
    <property type="protein sequence ID" value="Pp3c10_12150V3.15"/>
    <property type="gene ID" value="Pp3c10_12150"/>
</dbReference>
<dbReference type="GO" id="GO:0008270">
    <property type="term" value="F:zinc ion binding"/>
    <property type="evidence" value="ECO:0007669"/>
    <property type="project" value="UniProtKB-KW"/>
</dbReference>
<feature type="region of interest" description="Disordered" evidence="10">
    <location>
        <begin position="334"/>
        <end position="356"/>
    </location>
</feature>
<dbReference type="Gramene" id="Pp3c10_12150V3.13">
    <property type="protein sequence ID" value="Pp3c10_12150V3.13"/>
    <property type="gene ID" value="Pp3c10_12150"/>
</dbReference>
<keyword evidence="3" id="KW-0479">Metal-binding</keyword>
<comment type="subcellular location">
    <subcellularLocation>
        <location evidence="1">Nucleus</location>
    </subcellularLocation>
</comment>
<dbReference type="GO" id="GO:0005634">
    <property type="term" value="C:nucleus"/>
    <property type="evidence" value="ECO:0000318"/>
    <property type="project" value="GO_Central"/>
</dbReference>
<dbReference type="Gramene" id="Pp3c10_12150V3.15">
    <property type="protein sequence ID" value="Pp3c10_12150V3.15"/>
    <property type="gene ID" value="Pp3c10_12150"/>
</dbReference>
<dbReference type="InterPro" id="IPR035979">
    <property type="entry name" value="RBD_domain_sf"/>
</dbReference>
<dbReference type="Proteomes" id="UP000006727">
    <property type="component" value="Chromosome 10"/>
</dbReference>
<dbReference type="PANTHER" id="PTHR14738:SF29">
    <property type="entry name" value="ZINC FINGER CCCH DOMAIN-CONTAINING PROTEIN 14"/>
    <property type="match status" value="1"/>
</dbReference>
<dbReference type="Pfam" id="PF00076">
    <property type="entry name" value="RRM_1"/>
    <property type="match status" value="1"/>
</dbReference>
<evidence type="ECO:0000256" key="9">
    <source>
        <dbReference type="SAM" id="Coils"/>
    </source>
</evidence>
<evidence type="ECO:0000256" key="4">
    <source>
        <dbReference type="ARBA" id="ARBA00022737"/>
    </source>
</evidence>
<protein>
    <recommendedName>
        <fullName evidence="11">RRM domain-containing protein</fullName>
    </recommendedName>
</protein>
<evidence type="ECO:0000256" key="10">
    <source>
        <dbReference type="SAM" id="MobiDB-lite"/>
    </source>
</evidence>
<dbReference type="EnsemblPlants" id="Pp3c10_12150V3.14">
    <property type="protein sequence ID" value="Pp3c10_12150V3.14"/>
    <property type="gene ID" value="Pp3c10_12150"/>
</dbReference>
<dbReference type="Gene3D" id="1.20.1390.10">
    <property type="entry name" value="PWI domain"/>
    <property type="match status" value="1"/>
</dbReference>
<evidence type="ECO:0000256" key="2">
    <source>
        <dbReference type="ARBA" id="ARBA00008423"/>
    </source>
</evidence>
<sequence>MDGAKFTIDLSSSGAAKLRECVKEKLSEYIGNDTDDVLVEYVVVLVGHGKEKSHAVKDLEAFLGGGSESFVSWLWDHMSVNKESYCKIEDSRPPNSELADEDTQQGEPSLRSVVTVVEHDEKTTTRMEVEELSEGLEFTRSVQLDDVNTVAEAGNSLGRRSRRRDGSRRNEAKRPRSPEIWIRRGGGRVDRPDVKEMSPPVVKASRRLLINAVREVFNESALLATKRDASKKTESAKRLQSVVSSDADLQGNGGTEVDMIHEIPAVELEPFAVEDRHFNRTSQLQQRQMQDKPVSVWDRIKLNDRSAQNNTNMFGAEGQFASVHFENRGKWKKNGAAGLRAGSGKGRGGREQRYRGAPYSGRTVDVYGHILEDALPSVNAEHMQNQDSLHRRNSFNSHKPGGQRSENGFSSSVGKVVGDEQVTIANEDVLEMKKRLRQVQLDMTKLRARQAEVSKEVQNSPAAGVRSIPFEPQPSQEDINDRSVFVTNVHFAATQAALRVHFGGCGYVNRVTLLVEPATGKPKGSAFVEFTTKDAVENALALNESSLLSRNLKVMRKDSAIAEMNPDPSLSSSFIPPPFSRGHPREHMPPHKIYLARRPIGPPMPYMGTSNLKWKRNALVGATTGTPSGVSTSTDVEMITTGPVRSSRSLSYVRVAPYAIHGTADDSQKK</sequence>
<dbReference type="PANTHER" id="PTHR14738">
    <property type="entry name" value="ZINC FINGER CCCH DOMAIN-CONTAINING PROTEIN 14"/>
    <property type="match status" value="1"/>
</dbReference>
<dbReference type="EnsemblPlants" id="Pp3c10_12150V3.12">
    <property type="protein sequence ID" value="Pp3c10_12150V3.12"/>
    <property type="gene ID" value="Pp3c10_12150"/>
</dbReference>
<keyword evidence="9" id="KW-0175">Coiled coil</keyword>
<evidence type="ECO:0000256" key="6">
    <source>
        <dbReference type="ARBA" id="ARBA00022833"/>
    </source>
</evidence>
<dbReference type="EnsemblPlants" id="Pp3c10_12150V3.16">
    <property type="protein sequence ID" value="Pp3c10_12150V3.16"/>
    <property type="gene ID" value="Pp3c10_12150"/>
</dbReference>
<dbReference type="PROSITE" id="PS50102">
    <property type="entry name" value="RRM"/>
    <property type="match status" value="1"/>
</dbReference>
<dbReference type="Gramene" id="Pp3c10_12150V3.17">
    <property type="protein sequence ID" value="Pp3c10_12150V3.17"/>
    <property type="gene ID" value="Pp3c10_12150"/>
</dbReference>
<dbReference type="SMART" id="SM00360">
    <property type="entry name" value="RRM"/>
    <property type="match status" value="1"/>
</dbReference>
<keyword evidence="13" id="KW-1185">Reference proteome</keyword>
<evidence type="ECO:0000256" key="7">
    <source>
        <dbReference type="ARBA" id="ARBA00023242"/>
    </source>
</evidence>
<dbReference type="GO" id="GO:0043488">
    <property type="term" value="P:regulation of mRNA stability"/>
    <property type="evidence" value="ECO:0000318"/>
    <property type="project" value="GO_Central"/>
</dbReference>
<feature type="region of interest" description="Disordered" evidence="10">
    <location>
        <begin position="149"/>
        <end position="197"/>
    </location>
</feature>
<dbReference type="InterPro" id="IPR040366">
    <property type="entry name" value="Nab2/ZC3H14"/>
</dbReference>
<gene>
    <name evidence="12" type="primary">LOC112287811</name>
</gene>
<keyword evidence="7" id="KW-0539">Nucleus</keyword>
<proteinExistence type="inferred from homology"/>
<accession>A0A7I4EYP7</accession>
<name>A0A7I4EYP7_PHYPA</name>
<reference evidence="12 13" key="2">
    <citation type="journal article" date="2018" name="Plant J.">
        <title>The Physcomitrella patens chromosome-scale assembly reveals moss genome structure and evolution.</title>
        <authorList>
            <person name="Lang D."/>
            <person name="Ullrich K.K."/>
            <person name="Murat F."/>
            <person name="Fuchs J."/>
            <person name="Jenkins J."/>
            <person name="Haas F.B."/>
            <person name="Piednoel M."/>
            <person name="Gundlach H."/>
            <person name="Van Bel M."/>
            <person name="Meyberg R."/>
            <person name="Vives C."/>
            <person name="Morata J."/>
            <person name="Symeonidi A."/>
            <person name="Hiss M."/>
            <person name="Muchero W."/>
            <person name="Kamisugi Y."/>
            <person name="Saleh O."/>
            <person name="Blanc G."/>
            <person name="Decker E.L."/>
            <person name="van Gessel N."/>
            <person name="Grimwood J."/>
            <person name="Hayes R.D."/>
            <person name="Graham S.W."/>
            <person name="Gunter L.E."/>
            <person name="McDaniel S.F."/>
            <person name="Hoernstein S.N.W."/>
            <person name="Larsson A."/>
            <person name="Li F.W."/>
            <person name="Perroud P.F."/>
            <person name="Phillips J."/>
            <person name="Ranjan P."/>
            <person name="Rokshar D.S."/>
            <person name="Rothfels C.J."/>
            <person name="Schneider L."/>
            <person name="Shu S."/>
            <person name="Stevenson D.W."/>
            <person name="Thummler F."/>
            <person name="Tillich M."/>
            <person name="Villarreal Aguilar J.C."/>
            <person name="Widiez T."/>
            <person name="Wong G.K."/>
            <person name="Wymore A."/>
            <person name="Zhang Y."/>
            <person name="Zimmer A.D."/>
            <person name="Quatrano R.S."/>
            <person name="Mayer K.F.X."/>
            <person name="Goodstein D."/>
            <person name="Casacuberta J.M."/>
            <person name="Vandepoele K."/>
            <person name="Reski R."/>
            <person name="Cuming A.C."/>
            <person name="Tuskan G.A."/>
            <person name="Maumus F."/>
            <person name="Salse J."/>
            <person name="Schmutz J."/>
            <person name="Rensing S.A."/>
        </authorList>
    </citation>
    <scope>NUCLEOTIDE SEQUENCE [LARGE SCALE GENOMIC DNA]</scope>
    <source>
        <strain evidence="12 13">cv. Gransden 2004</strain>
    </source>
</reference>
<reference evidence="12 13" key="1">
    <citation type="journal article" date="2008" name="Science">
        <title>The Physcomitrella genome reveals evolutionary insights into the conquest of land by plants.</title>
        <authorList>
            <person name="Rensing S."/>
            <person name="Lang D."/>
            <person name="Zimmer A."/>
            <person name="Terry A."/>
            <person name="Salamov A."/>
            <person name="Shapiro H."/>
            <person name="Nishiyama T."/>
            <person name="Perroud P.-F."/>
            <person name="Lindquist E."/>
            <person name="Kamisugi Y."/>
            <person name="Tanahashi T."/>
            <person name="Sakakibara K."/>
            <person name="Fujita T."/>
            <person name="Oishi K."/>
            <person name="Shin-I T."/>
            <person name="Kuroki Y."/>
            <person name="Toyoda A."/>
            <person name="Suzuki Y."/>
            <person name="Hashimoto A."/>
            <person name="Yamaguchi K."/>
            <person name="Sugano A."/>
            <person name="Kohara Y."/>
            <person name="Fujiyama A."/>
            <person name="Anterola A."/>
            <person name="Aoki S."/>
            <person name="Ashton N."/>
            <person name="Barbazuk W.B."/>
            <person name="Barker E."/>
            <person name="Bennetzen J."/>
            <person name="Bezanilla M."/>
            <person name="Blankenship R."/>
            <person name="Cho S.H."/>
            <person name="Dutcher S."/>
            <person name="Estelle M."/>
            <person name="Fawcett J.A."/>
            <person name="Gundlach H."/>
            <person name="Hanada K."/>
            <person name="Heyl A."/>
            <person name="Hicks K.A."/>
            <person name="Hugh J."/>
            <person name="Lohr M."/>
            <person name="Mayer K."/>
            <person name="Melkozernov A."/>
            <person name="Murata T."/>
            <person name="Nelson D."/>
            <person name="Pils B."/>
            <person name="Prigge M."/>
            <person name="Reiss B."/>
            <person name="Renner T."/>
            <person name="Rombauts S."/>
            <person name="Rushton P."/>
            <person name="Sanderfoot A."/>
            <person name="Schween G."/>
            <person name="Shiu S.-H."/>
            <person name="Stueber K."/>
            <person name="Theodoulou F.L."/>
            <person name="Tu H."/>
            <person name="Van de Peer Y."/>
            <person name="Verrier P.J."/>
            <person name="Waters E."/>
            <person name="Wood A."/>
            <person name="Yang L."/>
            <person name="Cove D."/>
            <person name="Cuming A."/>
            <person name="Hasebe M."/>
            <person name="Lucas S."/>
            <person name="Mishler D.B."/>
            <person name="Reski R."/>
            <person name="Grigoriev I."/>
            <person name="Quatrano R.S."/>
            <person name="Boore J.L."/>
        </authorList>
    </citation>
    <scope>NUCLEOTIDE SEQUENCE [LARGE SCALE GENOMIC DNA]</scope>
    <source>
        <strain evidence="12 13">cv. Gransden 2004</strain>
    </source>
</reference>
<dbReference type="AlphaFoldDB" id="A0A7I4EYP7"/>
<feature type="compositionally biased region" description="Polar residues" evidence="10">
    <location>
        <begin position="404"/>
        <end position="413"/>
    </location>
</feature>
<keyword evidence="6" id="KW-0862">Zinc</keyword>
<evidence type="ECO:0000313" key="13">
    <source>
        <dbReference type="Proteomes" id="UP000006727"/>
    </source>
</evidence>
<feature type="compositionally biased region" description="Basic and acidic residues" evidence="10">
    <location>
        <begin position="187"/>
        <end position="196"/>
    </location>
</feature>
<dbReference type="EnsemblPlants" id="Pp3c10_12150V3.17">
    <property type="protein sequence ID" value="Pp3c10_12150V3.17"/>
    <property type="gene ID" value="Pp3c10_12150"/>
</dbReference>
<dbReference type="RefSeq" id="XP_024387019.1">
    <property type="nucleotide sequence ID" value="XM_024531251.2"/>
</dbReference>
<evidence type="ECO:0000256" key="1">
    <source>
        <dbReference type="ARBA" id="ARBA00004123"/>
    </source>
</evidence>
<dbReference type="Gramene" id="Pp3c10_12150V3.14">
    <property type="protein sequence ID" value="Pp3c10_12150V3.14"/>
    <property type="gene ID" value="Pp3c10_12150"/>
</dbReference>
<dbReference type="Gramene" id="Pp3c10_12150V3.16">
    <property type="protein sequence ID" value="Pp3c10_12150V3.16"/>
    <property type="gene ID" value="Pp3c10_12150"/>
</dbReference>
<keyword evidence="8" id="KW-0694">RNA-binding</keyword>
<dbReference type="FunCoup" id="A0A7I4EYP7">
    <property type="interactions" value="2574"/>
</dbReference>
<dbReference type="Gene3D" id="3.30.70.330">
    <property type="match status" value="1"/>
</dbReference>
<feature type="region of interest" description="Disordered" evidence="10">
    <location>
        <begin position="88"/>
        <end position="110"/>
    </location>
</feature>
<evidence type="ECO:0000256" key="3">
    <source>
        <dbReference type="ARBA" id="ARBA00022723"/>
    </source>
</evidence>
<dbReference type="EnsemblPlants" id="Pp3c10_12150V3.13">
    <property type="protein sequence ID" value="Pp3c10_12150V3.13"/>
    <property type="gene ID" value="Pp3c10_12150"/>
</dbReference>
<dbReference type="SUPFAM" id="SSF54928">
    <property type="entry name" value="RNA-binding domain, RBD"/>
    <property type="match status" value="1"/>
</dbReference>
<feature type="coiled-coil region" evidence="9">
    <location>
        <begin position="429"/>
        <end position="456"/>
    </location>
</feature>
<dbReference type="InterPro" id="IPR000504">
    <property type="entry name" value="RRM_dom"/>
</dbReference>
<organism evidence="12 13">
    <name type="scientific">Physcomitrium patens</name>
    <name type="common">Spreading-leaved earth moss</name>
    <name type="synonym">Physcomitrella patens</name>
    <dbReference type="NCBI Taxonomy" id="3218"/>
    <lineage>
        <taxon>Eukaryota</taxon>
        <taxon>Viridiplantae</taxon>
        <taxon>Streptophyta</taxon>
        <taxon>Embryophyta</taxon>
        <taxon>Bryophyta</taxon>
        <taxon>Bryophytina</taxon>
        <taxon>Bryopsida</taxon>
        <taxon>Funariidae</taxon>
        <taxon>Funariales</taxon>
        <taxon>Funariaceae</taxon>
        <taxon>Physcomitrium</taxon>
    </lineage>
</organism>
<keyword evidence="5" id="KW-0863">Zinc-finger</keyword>
<reference evidence="12" key="3">
    <citation type="submission" date="2020-12" db="UniProtKB">
        <authorList>
            <consortium name="EnsemblPlants"/>
        </authorList>
    </citation>
    <scope>IDENTIFICATION</scope>
</reference>
<feature type="compositionally biased region" description="Basic and acidic residues" evidence="10">
    <location>
        <begin position="167"/>
        <end position="177"/>
    </location>
</feature>
<dbReference type="InterPro" id="IPR012677">
    <property type="entry name" value="Nucleotide-bd_a/b_plait_sf"/>
</dbReference>
<dbReference type="KEGG" id="ppp:112287811"/>
<keyword evidence="4" id="KW-0677">Repeat</keyword>
<evidence type="ECO:0000259" key="11">
    <source>
        <dbReference type="PROSITE" id="PS50102"/>
    </source>
</evidence>
<evidence type="ECO:0000313" key="12">
    <source>
        <dbReference type="EnsemblPlants" id="Pp3c10_12150V3.14"/>
    </source>
</evidence>
<dbReference type="GO" id="GO:0008143">
    <property type="term" value="F:poly(A) binding"/>
    <property type="evidence" value="ECO:0000318"/>
    <property type="project" value="GO_Central"/>
</dbReference>
<dbReference type="GeneID" id="112287811"/>
<dbReference type="Pfam" id="PF01480">
    <property type="entry name" value="PWI"/>
    <property type="match status" value="1"/>
</dbReference>
<comment type="similarity">
    <text evidence="2">Belongs to the ZC3H14 family.</text>
</comment>
<dbReference type="GO" id="GO:0005737">
    <property type="term" value="C:cytoplasm"/>
    <property type="evidence" value="ECO:0000318"/>
    <property type="project" value="GO_Central"/>
</dbReference>
<dbReference type="InterPro" id="IPR002483">
    <property type="entry name" value="PWI_dom"/>
</dbReference>
<dbReference type="OrthoDB" id="4726at2759"/>
<dbReference type="EMBL" id="ABEU02000010">
    <property type="status" value="NOT_ANNOTATED_CDS"/>
    <property type="molecule type" value="Genomic_DNA"/>
</dbReference>
<feature type="region of interest" description="Disordered" evidence="10">
    <location>
        <begin position="383"/>
        <end position="413"/>
    </location>
</feature>
<dbReference type="Gramene" id="Pp3c10_12150V3.12">
    <property type="protein sequence ID" value="Pp3c10_12150V3.12"/>
    <property type="gene ID" value="Pp3c10_12150"/>
</dbReference>
<feature type="domain" description="RRM" evidence="11">
    <location>
        <begin position="482"/>
        <end position="559"/>
    </location>
</feature>